<dbReference type="PROSITE" id="PS50297">
    <property type="entry name" value="ANK_REP_REGION"/>
    <property type="match status" value="2"/>
</dbReference>
<keyword evidence="5" id="KW-1185">Reference proteome</keyword>
<name>A0A1Y2JZY4_9PROT</name>
<dbReference type="Pfam" id="PF00023">
    <property type="entry name" value="Ank"/>
    <property type="match status" value="1"/>
</dbReference>
<accession>A0A1Y2JZY4</accession>
<reference evidence="4 5" key="1">
    <citation type="journal article" date="2016" name="BMC Genomics">
        <title>Combined genomic and structural analyses of a cultured magnetotactic bacterium reveals its niche adaptation to a dynamic environment.</title>
        <authorList>
            <person name="Araujo A.C."/>
            <person name="Morillo V."/>
            <person name="Cypriano J."/>
            <person name="Teixeira L.C."/>
            <person name="Leao P."/>
            <person name="Lyra S."/>
            <person name="Almeida L.G."/>
            <person name="Bazylinski D.A."/>
            <person name="Vasconcellos A.T."/>
            <person name="Abreu F."/>
            <person name="Lins U."/>
        </authorList>
    </citation>
    <scope>NUCLEOTIDE SEQUENCE [LARGE SCALE GENOMIC DNA]</scope>
    <source>
        <strain evidence="4 5">IT-1</strain>
    </source>
</reference>
<sequence length="206" mass="22745">MIKSGDLKALKHYLNSNPININGVNNANLSLMDIAVSEGKLDIVKSLLKFGADSNHRTRKGATPLLVAAYSANADMIRLLLNHGAKIDMAMPIMEDWDEGVDGFYPIHMAAISKHHAQSAQALEALIEAGADINQPRLKFLETPIIVAIDAGNIQAVETLWRFSQIQNKPLRITGNLKFINFDESPAMANLLKQIFGPEWRQVVLH</sequence>
<feature type="repeat" description="ANK" evidence="3">
    <location>
        <begin position="102"/>
        <end position="138"/>
    </location>
</feature>
<dbReference type="STRING" id="1434232.MAIT1_00468"/>
<dbReference type="SMART" id="SM00248">
    <property type="entry name" value="ANK"/>
    <property type="match status" value="4"/>
</dbReference>
<feature type="repeat" description="ANK" evidence="3">
    <location>
        <begin position="27"/>
        <end position="59"/>
    </location>
</feature>
<feature type="repeat" description="ANK" evidence="3">
    <location>
        <begin position="60"/>
        <end position="92"/>
    </location>
</feature>
<proteinExistence type="predicted"/>
<protein>
    <submittedName>
        <fullName evidence="4">Putative LmrCD-specific DARPin</fullName>
    </submittedName>
</protein>
<dbReference type="EMBL" id="LVJN01000021">
    <property type="protein sequence ID" value="OSM00053.1"/>
    <property type="molecule type" value="Genomic_DNA"/>
</dbReference>
<dbReference type="InterPro" id="IPR002110">
    <property type="entry name" value="Ankyrin_rpt"/>
</dbReference>
<gene>
    <name evidence="4" type="ORF">MAIT1_00468</name>
</gene>
<dbReference type="PANTHER" id="PTHR24198:SF165">
    <property type="entry name" value="ANKYRIN REPEAT-CONTAINING PROTEIN-RELATED"/>
    <property type="match status" value="1"/>
</dbReference>
<evidence type="ECO:0000313" key="5">
    <source>
        <dbReference type="Proteomes" id="UP000194003"/>
    </source>
</evidence>
<dbReference type="Pfam" id="PF12796">
    <property type="entry name" value="Ank_2"/>
    <property type="match status" value="1"/>
</dbReference>
<dbReference type="PROSITE" id="PS50088">
    <property type="entry name" value="ANK_REPEAT"/>
    <property type="match status" value="3"/>
</dbReference>
<organism evidence="4 5">
    <name type="scientific">Magnetofaba australis IT-1</name>
    <dbReference type="NCBI Taxonomy" id="1434232"/>
    <lineage>
        <taxon>Bacteria</taxon>
        <taxon>Pseudomonadati</taxon>
        <taxon>Pseudomonadota</taxon>
        <taxon>Magnetococcia</taxon>
        <taxon>Magnetococcales</taxon>
        <taxon>Magnetococcaceae</taxon>
        <taxon>Magnetofaba</taxon>
    </lineage>
</organism>
<keyword evidence="2 3" id="KW-0040">ANK repeat</keyword>
<evidence type="ECO:0000313" key="4">
    <source>
        <dbReference type="EMBL" id="OSM00053.1"/>
    </source>
</evidence>
<keyword evidence="1" id="KW-0677">Repeat</keyword>
<evidence type="ECO:0000256" key="3">
    <source>
        <dbReference type="PROSITE-ProRule" id="PRU00023"/>
    </source>
</evidence>
<dbReference type="Gene3D" id="1.25.40.20">
    <property type="entry name" value="Ankyrin repeat-containing domain"/>
    <property type="match status" value="1"/>
</dbReference>
<dbReference type="AlphaFoldDB" id="A0A1Y2JZY4"/>
<dbReference type="SUPFAM" id="SSF48403">
    <property type="entry name" value="Ankyrin repeat"/>
    <property type="match status" value="1"/>
</dbReference>
<dbReference type="PANTHER" id="PTHR24198">
    <property type="entry name" value="ANKYRIN REPEAT AND PROTEIN KINASE DOMAIN-CONTAINING PROTEIN"/>
    <property type="match status" value="1"/>
</dbReference>
<dbReference type="Proteomes" id="UP000194003">
    <property type="component" value="Unassembled WGS sequence"/>
</dbReference>
<evidence type="ECO:0000256" key="2">
    <source>
        <dbReference type="ARBA" id="ARBA00023043"/>
    </source>
</evidence>
<evidence type="ECO:0000256" key="1">
    <source>
        <dbReference type="ARBA" id="ARBA00022737"/>
    </source>
</evidence>
<dbReference type="InterPro" id="IPR036770">
    <property type="entry name" value="Ankyrin_rpt-contain_sf"/>
</dbReference>
<comment type="caution">
    <text evidence="4">The sequence shown here is derived from an EMBL/GenBank/DDBJ whole genome shotgun (WGS) entry which is preliminary data.</text>
</comment>